<keyword evidence="5" id="KW-0406">Ion transport</keyword>
<dbReference type="InterPro" id="IPR003938">
    <property type="entry name" value="K_chnl_volt-dep_EAG/ELK/ERG"/>
</dbReference>
<dbReference type="Gene3D" id="1.10.287.630">
    <property type="entry name" value="Helix hairpin bin"/>
    <property type="match status" value="1"/>
</dbReference>
<dbReference type="InterPro" id="IPR014710">
    <property type="entry name" value="RmlC-like_jellyroll"/>
</dbReference>
<evidence type="ECO:0000256" key="5">
    <source>
        <dbReference type="ARBA" id="ARBA00023065"/>
    </source>
</evidence>
<dbReference type="SUPFAM" id="SSF81324">
    <property type="entry name" value="Voltage-gated potassium channels"/>
    <property type="match status" value="1"/>
</dbReference>
<keyword evidence="3 9" id="KW-0812">Transmembrane</keyword>
<dbReference type="GO" id="GO:0098855">
    <property type="term" value="C:HCN channel complex"/>
    <property type="evidence" value="ECO:0007669"/>
    <property type="project" value="TreeGrafter"/>
</dbReference>
<dbReference type="PANTHER" id="PTHR45689">
    <property type="entry name" value="I[[H]] CHANNEL, ISOFORM E"/>
    <property type="match status" value="1"/>
</dbReference>
<dbReference type="InterPro" id="IPR005821">
    <property type="entry name" value="Ion_trans_dom"/>
</dbReference>
<dbReference type="CDD" id="cd00038">
    <property type="entry name" value="CAP_ED"/>
    <property type="match status" value="1"/>
</dbReference>
<dbReference type="InterPro" id="IPR051413">
    <property type="entry name" value="K/Na_HCN_channel"/>
</dbReference>
<keyword evidence="4 9" id="KW-1133">Transmembrane helix</keyword>
<reference evidence="11" key="1">
    <citation type="submission" date="2019-06" db="EMBL/GenBank/DDBJ databases">
        <title>Genomics analysis of Aphanomyces spp. identifies a new class of oomycete effector associated with host adaptation.</title>
        <authorList>
            <person name="Gaulin E."/>
        </authorList>
    </citation>
    <scope>NUCLEOTIDE SEQUENCE</scope>
    <source>
        <strain evidence="11">CBS 578.67</strain>
    </source>
</reference>
<name>A0A6A4XLE4_9STRA</name>
<dbReference type="GO" id="GO:0005249">
    <property type="term" value="F:voltage-gated potassium channel activity"/>
    <property type="evidence" value="ECO:0007669"/>
    <property type="project" value="InterPro"/>
</dbReference>
<feature type="compositionally biased region" description="Low complexity" evidence="8">
    <location>
        <begin position="13"/>
        <end position="24"/>
    </location>
</feature>
<feature type="non-terminal residue" evidence="11">
    <location>
        <position position="604"/>
    </location>
</feature>
<evidence type="ECO:0000256" key="9">
    <source>
        <dbReference type="SAM" id="Phobius"/>
    </source>
</evidence>
<accession>A0A6A4XLE4</accession>
<feature type="region of interest" description="Disordered" evidence="8">
    <location>
        <begin position="1"/>
        <end position="83"/>
    </location>
</feature>
<evidence type="ECO:0000256" key="8">
    <source>
        <dbReference type="SAM" id="MobiDB-lite"/>
    </source>
</evidence>
<keyword evidence="6 9" id="KW-0472">Membrane</keyword>
<comment type="subcellular location">
    <subcellularLocation>
        <location evidence="1">Membrane</location>
        <topology evidence="1">Multi-pass membrane protein</topology>
    </subcellularLocation>
</comment>
<keyword evidence="7" id="KW-0407">Ion channel</keyword>
<feature type="domain" description="Cyclic nucleotide-binding" evidence="10">
    <location>
        <begin position="548"/>
        <end position="604"/>
    </location>
</feature>
<dbReference type="AlphaFoldDB" id="A0A6A4XLE4"/>
<dbReference type="Gene3D" id="1.10.287.70">
    <property type="match status" value="1"/>
</dbReference>
<dbReference type="InterPro" id="IPR018488">
    <property type="entry name" value="cNMP-bd_CS"/>
</dbReference>
<dbReference type="Pfam" id="PF00520">
    <property type="entry name" value="Ion_trans"/>
    <property type="match status" value="1"/>
</dbReference>
<evidence type="ECO:0000256" key="4">
    <source>
        <dbReference type="ARBA" id="ARBA00022989"/>
    </source>
</evidence>
<evidence type="ECO:0000259" key="10">
    <source>
        <dbReference type="PROSITE" id="PS50042"/>
    </source>
</evidence>
<feature type="transmembrane region" description="Helical" evidence="9">
    <location>
        <begin position="373"/>
        <end position="397"/>
    </location>
</feature>
<dbReference type="PRINTS" id="PR01463">
    <property type="entry name" value="EAGCHANLFMLY"/>
</dbReference>
<feature type="transmembrane region" description="Helical" evidence="9">
    <location>
        <begin position="403"/>
        <end position="424"/>
    </location>
</feature>
<gene>
    <name evidence="11" type="ORF">As57867_024168</name>
</gene>
<comment type="caution">
    <text evidence="11">The sequence shown here is derived from an EMBL/GenBank/DDBJ whole genome shotgun (WGS) entry which is preliminary data.</text>
</comment>
<dbReference type="EMBL" id="VJMH01007383">
    <property type="protein sequence ID" value="KAF0683681.1"/>
    <property type="molecule type" value="Genomic_DNA"/>
</dbReference>
<keyword evidence="2" id="KW-0813">Transport</keyword>
<dbReference type="InterPro" id="IPR000595">
    <property type="entry name" value="cNMP-bd_dom"/>
</dbReference>
<proteinExistence type="predicted"/>
<dbReference type="OrthoDB" id="421226at2759"/>
<dbReference type="GO" id="GO:0035725">
    <property type="term" value="P:sodium ion transmembrane transport"/>
    <property type="evidence" value="ECO:0007669"/>
    <property type="project" value="TreeGrafter"/>
</dbReference>
<dbReference type="PROSITE" id="PS50042">
    <property type="entry name" value="CNMP_BINDING_3"/>
    <property type="match status" value="1"/>
</dbReference>
<evidence type="ECO:0000256" key="1">
    <source>
        <dbReference type="ARBA" id="ARBA00004141"/>
    </source>
</evidence>
<dbReference type="InterPro" id="IPR018490">
    <property type="entry name" value="cNMP-bd_dom_sf"/>
</dbReference>
<organism evidence="11">
    <name type="scientific">Aphanomyces stellatus</name>
    <dbReference type="NCBI Taxonomy" id="120398"/>
    <lineage>
        <taxon>Eukaryota</taxon>
        <taxon>Sar</taxon>
        <taxon>Stramenopiles</taxon>
        <taxon>Oomycota</taxon>
        <taxon>Saprolegniomycetes</taxon>
        <taxon>Saprolegniales</taxon>
        <taxon>Verrucalvaceae</taxon>
        <taxon>Aphanomyces</taxon>
    </lineage>
</organism>
<protein>
    <recommendedName>
        <fullName evidence="10">Cyclic nucleotide-binding domain-containing protein</fullName>
    </recommendedName>
</protein>
<dbReference type="PANTHER" id="PTHR45689:SF5">
    <property type="entry name" value="I[[H]] CHANNEL, ISOFORM E"/>
    <property type="match status" value="1"/>
</dbReference>
<feature type="transmembrane region" description="Helical" evidence="9">
    <location>
        <begin position="444"/>
        <end position="467"/>
    </location>
</feature>
<dbReference type="GO" id="GO:0003254">
    <property type="term" value="P:regulation of membrane depolarization"/>
    <property type="evidence" value="ECO:0007669"/>
    <property type="project" value="TreeGrafter"/>
</dbReference>
<dbReference type="Gene3D" id="2.60.120.10">
    <property type="entry name" value="Jelly Rolls"/>
    <property type="match status" value="1"/>
</dbReference>
<dbReference type="PROSITE" id="PS00888">
    <property type="entry name" value="CNMP_BINDING_1"/>
    <property type="match status" value="1"/>
</dbReference>
<evidence type="ECO:0000256" key="7">
    <source>
        <dbReference type="ARBA" id="ARBA00023303"/>
    </source>
</evidence>
<feature type="transmembrane region" description="Helical" evidence="9">
    <location>
        <begin position="222"/>
        <end position="243"/>
    </location>
</feature>
<evidence type="ECO:0000313" key="11">
    <source>
        <dbReference type="EMBL" id="KAF0683681.1"/>
    </source>
</evidence>
<dbReference type="SUPFAM" id="SSF51206">
    <property type="entry name" value="cAMP-binding domain-like"/>
    <property type="match status" value="1"/>
</dbReference>
<sequence>MEETPTSVTPVDAASAATEAASQPAPTPLDEQQPSSERSGKRARLSSLPLDLSGRSATMVPLSGDHSGKKDGGRAGSFPSGGVKATQGGLASLVAAHPALQPSASKKLFGHDARSASTTTSNMLRRGTRMFIGSIANGVEGVQKMRPNMLTTAPGVLRFKNKLQQRAREAERRRMEAMSYTTRHQHVLETYHIRATDTYTKVQVDKKKVWLLLYPTTTLYKVWQLALLGLIYYQVLAVPYTLAFEANDTDPRNDYVNMVTSFLFCLDVLLNFNTALTDPKSPDNFITDRRVIVMRYVTSWFFLDLFSSIPFDLLTFWITSANSGRQQLHFLAVLKVARLPRLLKISRLSRILELLRVPTEWKRWFLYSRYAHLFRLGMLVLGFGVIVHMFACIWFGLVAEENWNMVIFNADFSVISPYMLSYYVSMQTVVGNNQLFQSDSEYTFTSCVIIFGAVVMAVVFGNVAILIENFYADQNSYKGKMESLFAVMNLLRLPSDLQLRIHEYYQVMYERHGTLDGQPELFKKELSHNLRIEVELFLRMTMIVRTPLFRECSNEVVQELVMQLRFQVYLPNDYVIVRGEVGHDMYFIQSGSCEVTKATIKRNA</sequence>
<evidence type="ECO:0000256" key="2">
    <source>
        <dbReference type="ARBA" id="ARBA00022448"/>
    </source>
</evidence>
<evidence type="ECO:0000256" key="6">
    <source>
        <dbReference type="ARBA" id="ARBA00023136"/>
    </source>
</evidence>
<evidence type="ECO:0000256" key="3">
    <source>
        <dbReference type="ARBA" id="ARBA00022692"/>
    </source>
</evidence>
<feature type="transmembrane region" description="Helical" evidence="9">
    <location>
        <begin position="296"/>
        <end position="318"/>
    </location>
</feature>